<sequence>MKTANLRRVVCSGFMLIGFALLTGCHTLPMEQYSEFTPLAPHKRIMNEVKVTWETRDDVAQICAKAIGMSKDAAYLTPPLACAFWDKTAKQCSIITGKTTNHAVIGHELRHCFEGHFH</sequence>
<evidence type="ECO:0000313" key="1">
    <source>
        <dbReference type="EMBL" id="MDI9233544.1"/>
    </source>
</evidence>
<evidence type="ECO:0008006" key="3">
    <source>
        <dbReference type="Google" id="ProtNLM"/>
    </source>
</evidence>
<accession>A0ABT6X5Y3</accession>
<evidence type="ECO:0000313" key="2">
    <source>
        <dbReference type="Proteomes" id="UP001431902"/>
    </source>
</evidence>
<reference evidence="1" key="1">
    <citation type="submission" date="2023-05" db="EMBL/GenBank/DDBJ databases">
        <title>Limnohabitans sp. strain HM2-2 Genome sequencing and assembly.</title>
        <authorList>
            <person name="Jung Y."/>
        </authorList>
    </citation>
    <scope>NUCLEOTIDE SEQUENCE</scope>
    <source>
        <strain evidence="1">HM2-2</strain>
    </source>
</reference>
<gene>
    <name evidence="1" type="ORF">QLQ16_06815</name>
</gene>
<dbReference type="EMBL" id="JASGBH010000004">
    <property type="protein sequence ID" value="MDI9233544.1"/>
    <property type="molecule type" value="Genomic_DNA"/>
</dbReference>
<dbReference type="PROSITE" id="PS51257">
    <property type="entry name" value="PROKAR_LIPOPROTEIN"/>
    <property type="match status" value="1"/>
</dbReference>
<name>A0ABT6X5Y3_9BURK</name>
<organism evidence="1 2">
    <name type="scientific">Limnohabitans lacus</name>
    <dbReference type="NCBI Taxonomy" id="3045173"/>
    <lineage>
        <taxon>Bacteria</taxon>
        <taxon>Pseudomonadati</taxon>
        <taxon>Pseudomonadota</taxon>
        <taxon>Betaproteobacteria</taxon>
        <taxon>Burkholderiales</taxon>
        <taxon>Comamonadaceae</taxon>
        <taxon>Limnohabitans</taxon>
    </lineage>
</organism>
<proteinExistence type="predicted"/>
<comment type="caution">
    <text evidence="1">The sequence shown here is derived from an EMBL/GenBank/DDBJ whole genome shotgun (WGS) entry which is preliminary data.</text>
</comment>
<dbReference type="Proteomes" id="UP001431902">
    <property type="component" value="Unassembled WGS sequence"/>
</dbReference>
<protein>
    <recommendedName>
        <fullName evidence="3">Lipoprotein</fullName>
    </recommendedName>
</protein>
<keyword evidence="2" id="KW-1185">Reference proteome</keyword>